<dbReference type="PROSITE" id="PS50865">
    <property type="entry name" value="ZF_MYND_2"/>
    <property type="match status" value="1"/>
</dbReference>
<evidence type="ECO:0000313" key="8">
    <source>
        <dbReference type="Proteomes" id="UP001362999"/>
    </source>
</evidence>
<gene>
    <name evidence="7" type="ORF">R3P38DRAFT_3090966</name>
</gene>
<evidence type="ECO:0000259" key="6">
    <source>
        <dbReference type="PROSITE" id="PS50865"/>
    </source>
</evidence>
<dbReference type="EMBL" id="JAWWNJ010000115">
    <property type="protein sequence ID" value="KAK6991795.1"/>
    <property type="molecule type" value="Genomic_DNA"/>
</dbReference>
<dbReference type="Proteomes" id="UP001362999">
    <property type="component" value="Unassembled WGS sequence"/>
</dbReference>
<keyword evidence="8" id="KW-1185">Reference proteome</keyword>
<organism evidence="7 8">
    <name type="scientific">Favolaschia claudopus</name>
    <dbReference type="NCBI Taxonomy" id="2862362"/>
    <lineage>
        <taxon>Eukaryota</taxon>
        <taxon>Fungi</taxon>
        <taxon>Dikarya</taxon>
        <taxon>Basidiomycota</taxon>
        <taxon>Agaricomycotina</taxon>
        <taxon>Agaricomycetes</taxon>
        <taxon>Agaricomycetidae</taxon>
        <taxon>Agaricales</taxon>
        <taxon>Marasmiineae</taxon>
        <taxon>Mycenaceae</taxon>
        <taxon>Favolaschia</taxon>
    </lineage>
</organism>
<reference evidence="7 8" key="1">
    <citation type="journal article" date="2024" name="J Genomics">
        <title>Draft genome sequencing and assembly of Favolaschia claudopus CIRM-BRFM 2984 isolated from oak limbs.</title>
        <authorList>
            <person name="Navarro D."/>
            <person name="Drula E."/>
            <person name="Chaduli D."/>
            <person name="Cazenave R."/>
            <person name="Ahrendt S."/>
            <person name="Wang J."/>
            <person name="Lipzen A."/>
            <person name="Daum C."/>
            <person name="Barry K."/>
            <person name="Grigoriev I.V."/>
            <person name="Favel A."/>
            <person name="Rosso M.N."/>
            <person name="Martin F."/>
        </authorList>
    </citation>
    <scope>NUCLEOTIDE SEQUENCE [LARGE SCALE GENOMIC DNA]</scope>
    <source>
        <strain evidence="7 8">CIRM-BRFM 2984</strain>
    </source>
</reference>
<evidence type="ECO:0000256" key="3">
    <source>
        <dbReference type="ARBA" id="ARBA00022833"/>
    </source>
</evidence>
<evidence type="ECO:0000313" key="7">
    <source>
        <dbReference type="EMBL" id="KAK6991795.1"/>
    </source>
</evidence>
<protein>
    <recommendedName>
        <fullName evidence="6">MYND-type domain-containing protein</fullName>
    </recommendedName>
</protein>
<evidence type="ECO:0000256" key="1">
    <source>
        <dbReference type="ARBA" id="ARBA00022723"/>
    </source>
</evidence>
<dbReference type="Pfam" id="PF01753">
    <property type="entry name" value="zf-MYND"/>
    <property type="match status" value="1"/>
</dbReference>
<dbReference type="GO" id="GO:0008270">
    <property type="term" value="F:zinc ion binding"/>
    <property type="evidence" value="ECO:0007669"/>
    <property type="project" value="UniProtKB-KW"/>
</dbReference>
<keyword evidence="3" id="KW-0862">Zinc</keyword>
<accession>A0AAV9ZST2</accession>
<name>A0AAV9ZST2_9AGAR</name>
<keyword evidence="2 4" id="KW-0863">Zinc-finger</keyword>
<feature type="domain" description="MYND-type" evidence="6">
    <location>
        <begin position="438"/>
        <end position="479"/>
    </location>
</feature>
<evidence type="ECO:0000256" key="5">
    <source>
        <dbReference type="SAM" id="MobiDB-lite"/>
    </source>
</evidence>
<dbReference type="InterPro" id="IPR002893">
    <property type="entry name" value="Znf_MYND"/>
</dbReference>
<keyword evidence="1" id="KW-0479">Metal-binding</keyword>
<proteinExistence type="predicted"/>
<evidence type="ECO:0000256" key="2">
    <source>
        <dbReference type="ARBA" id="ARBA00022771"/>
    </source>
</evidence>
<comment type="caution">
    <text evidence="7">The sequence shown here is derived from an EMBL/GenBank/DDBJ whole genome shotgun (WGS) entry which is preliminary data.</text>
</comment>
<feature type="region of interest" description="Disordered" evidence="5">
    <location>
        <begin position="604"/>
        <end position="630"/>
    </location>
</feature>
<dbReference type="Gene3D" id="6.10.140.2220">
    <property type="match status" value="1"/>
</dbReference>
<feature type="compositionally biased region" description="Low complexity" evidence="5">
    <location>
        <begin position="604"/>
        <end position="625"/>
    </location>
</feature>
<sequence length="687" mass="76766">MHPILNLSNINRLPMASRKFATPLICEYPRYPSAGDILRFADALKLRTPADFISLFYHLLDPIRLPTPEALDSWTEETACNLMAGATALSNLLQVRPHQTTATDLWPRVIPWAQFLCTFDDVVRPMLSLSERDFHDNLMRFWNHFWKDHQHLIMSLPGARQLALRSWNSASYTDLLQSGGYQNMVHDILVYGPGLTLPEILQVFDMSTFAQLLMHQCTPVVSPTWTRGDPVGFTKFWLFRQVIDIVDLIDDFTNKNKTKTQAKSKISHPLPLCETLLPLGFLKPVVVAGRAICDTFSSPNSLPPAHQSLLTSTIHLIASLLLLQPGHHSTLLRTALRYGLMDIILWTAIIDAEHPVQETLRLLITDVLTPAAVYYHALNDLGKAHYRVLVPKTFTNSETRQAWTTFVKMLGGRLRAVDEFDDEADEGGALGRRAQCDNVECGKIFAKADLQRCSGCQNVLYCSLQCQAADWHHGHRNNCSCHLAHRTAIRRSYSAKEYAFLRFLLRRETVRGREKLAIDYVRWQIANSTLEPSLVLTLYDYRSGLLGGVGDSMGKVEHIALSPSPSHSSSHSHALNTAVSNAQYWTDIVTRAARSSGCMSLSLLRLPPSSPPSRASSAKTSAKTKNLNPGQDLSLLLPLRRASSEIPDALRGIAVRGQEGGLTRKEIEEEVREVMRGLEEGAGDVVV</sequence>
<dbReference type="SUPFAM" id="SSF144232">
    <property type="entry name" value="HIT/MYND zinc finger-like"/>
    <property type="match status" value="1"/>
</dbReference>
<dbReference type="AlphaFoldDB" id="A0AAV9ZST2"/>
<evidence type="ECO:0000256" key="4">
    <source>
        <dbReference type="PROSITE-ProRule" id="PRU00134"/>
    </source>
</evidence>